<dbReference type="InterPro" id="IPR000742">
    <property type="entry name" value="EGF"/>
</dbReference>
<evidence type="ECO:0000259" key="12">
    <source>
        <dbReference type="PROSITE" id="PS50026"/>
    </source>
</evidence>
<evidence type="ECO:0000256" key="7">
    <source>
        <dbReference type="ARBA" id="ARBA00023157"/>
    </source>
</evidence>
<dbReference type="SMART" id="SM00181">
    <property type="entry name" value="EGF"/>
    <property type="match status" value="8"/>
</dbReference>
<evidence type="ECO:0000256" key="10">
    <source>
        <dbReference type="SAM" id="MobiDB-lite"/>
    </source>
</evidence>
<dbReference type="Gene3D" id="2.10.25.10">
    <property type="entry name" value="Laminin"/>
    <property type="match status" value="8"/>
</dbReference>
<dbReference type="PROSITE" id="PS00010">
    <property type="entry name" value="ASX_HYDROXYL"/>
    <property type="match status" value="4"/>
</dbReference>
<dbReference type="Gene3D" id="3.30.70.960">
    <property type="entry name" value="SEA domain"/>
    <property type="match status" value="1"/>
</dbReference>
<keyword evidence="2" id="KW-0964">Secreted</keyword>
<evidence type="ECO:0000256" key="1">
    <source>
        <dbReference type="ARBA" id="ARBA00004613"/>
    </source>
</evidence>
<feature type="domain" description="EGF-like" evidence="12">
    <location>
        <begin position="173"/>
        <end position="213"/>
    </location>
</feature>
<dbReference type="AlphaFoldDB" id="A0A2G8LKD9"/>
<dbReference type="OrthoDB" id="4405280at2759"/>
<dbReference type="Pfam" id="PF12947">
    <property type="entry name" value="EGF_3"/>
    <property type="match status" value="1"/>
</dbReference>
<dbReference type="STRING" id="307972.A0A2G8LKD9"/>
<dbReference type="SMART" id="SM00179">
    <property type="entry name" value="EGF_CA"/>
    <property type="match status" value="7"/>
</dbReference>
<evidence type="ECO:0000256" key="2">
    <source>
        <dbReference type="ARBA" id="ARBA00022525"/>
    </source>
</evidence>
<keyword evidence="14" id="KW-1185">Reference proteome</keyword>
<protein>
    <submittedName>
        <fullName evidence="13">Putative fibrillin-1</fullName>
    </submittedName>
</protein>
<proteinExistence type="predicted"/>
<dbReference type="InterPro" id="IPR000152">
    <property type="entry name" value="EGF-type_Asp/Asn_hydroxyl_site"/>
</dbReference>
<evidence type="ECO:0000256" key="5">
    <source>
        <dbReference type="ARBA" id="ARBA00022737"/>
    </source>
</evidence>
<evidence type="ECO:0000259" key="11">
    <source>
        <dbReference type="PROSITE" id="PS50024"/>
    </source>
</evidence>
<keyword evidence="5" id="KW-0677">Repeat</keyword>
<dbReference type="PANTHER" id="PTHR24039">
    <property type="entry name" value="FIBRILLIN-RELATED"/>
    <property type="match status" value="1"/>
</dbReference>
<dbReference type="PROSITE" id="PS01186">
    <property type="entry name" value="EGF_2"/>
    <property type="match status" value="3"/>
</dbReference>
<comment type="caution">
    <text evidence="9">Lacks conserved residue(s) required for the propagation of feature annotation.</text>
</comment>
<dbReference type="InterPro" id="IPR018097">
    <property type="entry name" value="EGF_Ca-bd_CS"/>
</dbReference>
<evidence type="ECO:0000256" key="6">
    <source>
        <dbReference type="ARBA" id="ARBA00022837"/>
    </source>
</evidence>
<keyword evidence="4" id="KW-0732">Signal</keyword>
<dbReference type="SUPFAM" id="SSF57184">
    <property type="entry name" value="Growth factor receptor domain"/>
    <property type="match status" value="4"/>
</dbReference>
<evidence type="ECO:0000256" key="3">
    <source>
        <dbReference type="ARBA" id="ARBA00022536"/>
    </source>
</evidence>
<dbReference type="EMBL" id="MRZV01000050">
    <property type="protein sequence ID" value="PIK60711.1"/>
    <property type="molecule type" value="Genomic_DNA"/>
</dbReference>
<feature type="domain" description="EGF-like" evidence="12">
    <location>
        <begin position="214"/>
        <end position="253"/>
    </location>
</feature>
<keyword evidence="7 9" id="KW-1015">Disulfide bond</keyword>
<name>A0A2G8LKD9_STIJA</name>
<reference evidence="13 14" key="1">
    <citation type="journal article" date="2017" name="PLoS Biol.">
        <title>The sea cucumber genome provides insights into morphological evolution and visceral regeneration.</title>
        <authorList>
            <person name="Zhang X."/>
            <person name="Sun L."/>
            <person name="Yuan J."/>
            <person name="Sun Y."/>
            <person name="Gao Y."/>
            <person name="Zhang L."/>
            <person name="Li S."/>
            <person name="Dai H."/>
            <person name="Hamel J.F."/>
            <person name="Liu C."/>
            <person name="Yu Y."/>
            <person name="Liu S."/>
            <person name="Lin W."/>
            <person name="Guo K."/>
            <person name="Jin S."/>
            <person name="Xu P."/>
            <person name="Storey K.B."/>
            <person name="Huan P."/>
            <person name="Zhang T."/>
            <person name="Zhou Y."/>
            <person name="Zhang J."/>
            <person name="Lin C."/>
            <person name="Li X."/>
            <person name="Xing L."/>
            <person name="Huo D."/>
            <person name="Sun M."/>
            <person name="Wang L."/>
            <person name="Mercier A."/>
            <person name="Li F."/>
            <person name="Yang H."/>
            <person name="Xiang J."/>
        </authorList>
    </citation>
    <scope>NUCLEOTIDE SEQUENCE [LARGE SCALE GENOMIC DNA]</scope>
    <source>
        <strain evidence="13">Shaxun</strain>
        <tissue evidence="13">Muscle</tissue>
    </source>
</reference>
<dbReference type="InterPro" id="IPR026823">
    <property type="entry name" value="cEGF"/>
</dbReference>
<dbReference type="InterPro" id="IPR024731">
    <property type="entry name" value="NELL2-like_EGF"/>
</dbReference>
<accession>A0A2G8LKD9</accession>
<feature type="disulfide bond" evidence="9">
    <location>
        <begin position="449"/>
        <end position="466"/>
    </location>
</feature>
<dbReference type="InterPro" id="IPR000082">
    <property type="entry name" value="SEA_dom"/>
</dbReference>
<dbReference type="CDD" id="cd00054">
    <property type="entry name" value="EGF_CA"/>
    <property type="match status" value="4"/>
</dbReference>
<comment type="caution">
    <text evidence="13">The sequence shown here is derived from an EMBL/GenBank/DDBJ whole genome shotgun (WGS) entry which is preliminary data.</text>
</comment>
<dbReference type="InterPro" id="IPR049883">
    <property type="entry name" value="NOTCH1_EGF-like"/>
</dbReference>
<dbReference type="Pfam" id="PF12662">
    <property type="entry name" value="cEGF"/>
    <property type="match status" value="2"/>
</dbReference>
<sequence length="751" mass="83084">MYSGLVTCGNHAICQNIIGSYFCSCEEGWEGDGTIVQISMNASDVLWLSPKSLFENTNGSFICTCPDGYIGDGVTCLDEDECMTGEANYSSGVSECLNTVGSYICRCLEGYEDVNGTCQDINECNLELDNCSQLCTNMIPGFRCECDNSFYLAEDGISCIDINECSNGILTCSNGTCVNETVSCDINGFCENTEGSYICMCNSGYIGTGQDCVDINECMDSVCDPAALCVDLEGNYSCSCPNGYTGDGYNTCDDVNECEDNTNECDVNANCTDLEGSILVCQMGYYSEEGGNGRNGTCKDAIVSHHVRYLCDIKGWQVSSFFDDLNQEVVKVSLAIDRHLGGHQNKIRLDLLNNSTYTLTDIEDAFMNGLTGRNNDFLEPDSRILRDNINTTMPIYDQCDEGTHDCFDLNFLECVFVSNNTFTCANCKAGYQQVGSICDDVDECQDDPCSYLGAAECINTIGSYICQCQNDTVIVDDVCTEYIKFRGKFTVLQFNDTPAIYTSDLNDTSSQKYQDYEATLLTVLDDTFTAYNQTSPYFVRNEILGFKSGSVVPYYISFFHPTAVNVTTDTLESALLSAVEGDKVYSSPRNLYVVLEVNTIEFEDFVETCPDAYCSNGGTCMVDFVYDKVCITKSCNISITRAVLRKMVRNLIAGVESEGVATSTDFSIDDDFSSFSDSYDEVDEVEEEEEEEDDANRRMEHLMDVIRNSPYINERCGLKCPVPYKHSYRMEVAASSVPGISHSSQEEFRFF</sequence>
<dbReference type="SUPFAM" id="SSF82671">
    <property type="entry name" value="SEA domain"/>
    <property type="match status" value="1"/>
</dbReference>
<evidence type="ECO:0000256" key="9">
    <source>
        <dbReference type="PROSITE-ProRule" id="PRU00076"/>
    </source>
</evidence>
<dbReference type="GO" id="GO:0005509">
    <property type="term" value="F:calcium ion binding"/>
    <property type="evidence" value="ECO:0007669"/>
    <property type="project" value="InterPro"/>
</dbReference>
<comment type="subcellular location">
    <subcellularLocation>
        <location evidence="1">Secreted</location>
    </subcellularLocation>
</comment>
<dbReference type="PROSITE" id="PS50024">
    <property type="entry name" value="SEA"/>
    <property type="match status" value="1"/>
</dbReference>
<feature type="domain" description="EGF-like" evidence="12">
    <location>
        <begin position="440"/>
        <end position="480"/>
    </location>
</feature>
<evidence type="ECO:0000256" key="4">
    <source>
        <dbReference type="ARBA" id="ARBA00022729"/>
    </source>
</evidence>
<dbReference type="Pfam" id="PF01390">
    <property type="entry name" value="SEA"/>
    <property type="match status" value="1"/>
</dbReference>
<dbReference type="InterPro" id="IPR001881">
    <property type="entry name" value="EGF-like_Ca-bd_dom"/>
</dbReference>
<dbReference type="InterPro" id="IPR036364">
    <property type="entry name" value="SEA_dom_sf"/>
</dbReference>
<feature type="region of interest" description="Disordered" evidence="10">
    <location>
        <begin position="677"/>
        <end position="696"/>
    </location>
</feature>
<organism evidence="13 14">
    <name type="scientific">Stichopus japonicus</name>
    <name type="common">Sea cucumber</name>
    <dbReference type="NCBI Taxonomy" id="307972"/>
    <lineage>
        <taxon>Eukaryota</taxon>
        <taxon>Metazoa</taxon>
        <taxon>Echinodermata</taxon>
        <taxon>Eleutherozoa</taxon>
        <taxon>Echinozoa</taxon>
        <taxon>Holothuroidea</taxon>
        <taxon>Aspidochirotacea</taxon>
        <taxon>Aspidochirotida</taxon>
        <taxon>Stichopodidae</taxon>
        <taxon>Apostichopus</taxon>
    </lineage>
</organism>
<feature type="domain" description="SEA" evidence="11">
    <location>
        <begin position="481"/>
        <end position="607"/>
    </location>
</feature>
<keyword evidence="6" id="KW-0106">Calcium</keyword>
<keyword evidence="8" id="KW-0325">Glycoprotein</keyword>
<dbReference type="InterPro" id="IPR009030">
    <property type="entry name" value="Growth_fac_rcpt_cys_sf"/>
</dbReference>
<evidence type="ECO:0000256" key="8">
    <source>
        <dbReference type="ARBA" id="ARBA00023180"/>
    </source>
</evidence>
<dbReference type="GO" id="GO:0005576">
    <property type="term" value="C:extracellular region"/>
    <property type="evidence" value="ECO:0007669"/>
    <property type="project" value="UniProtKB-SubCell"/>
</dbReference>
<evidence type="ECO:0000313" key="14">
    <source>
        <dbReference type="Proteomes" id="UP000230750"/>
    </source>
</evidence>
<gene>
    <name evidence="13" type="ORF">BSL78_02403</name>
</gene>
<evidence type="ECO:0000313" key="13">
    <source>
        <dbReference type="EMBL" id="PIK60711.1"/>
    </source>
</evidence>
<dbReference type="FunFam" id="2.10.25.10:FF:000038">
    <property type="entry name" value="Fibrillin 2"/>
    <property type="match status" value="2"/>
</dbReference>
<dbReference type="Proteomes" id="UP000230750">
    <property type="component" value="Unassembled WGS sequence"/>
</dbReference>
<dbReference type="PROSITE" id="PS50026">
    <property type="entry name" value="EGF_3"/>
    <property type="match status" value="4"/>
</dbReference>
<dbReference type="PANTHER" id="PTHR24039:SF28">
    <property type="entry name" value="EGF-LIKE DOMAIN-CONTAINING PROTEIN"/>
    <property type="match status" value="1"/>
</dbReference>
<keyword evidence="3 9" id="KW-0245">EGF-like domain</keyword>
<dbReference type="PROSITE" id="PS01187">
    <property type="entry name" value="EGF_CA"/>
    <property type="match status" value="2"/>
</dbReference>
<dbReference type="Pfam" id="PF07645">
    <property type="entry name" value="EGF_CA"/>
    <property type="match status" value="3"/>
</dbReference>
<feature type="compositionally biased region" description="Acidic residues" evidence="10">
    <location>
        <begin position="677"/>
        <end position="694"/>
    </location>
</feature>
<feature type="domain" description="EGF-like" evidence="12">
    <location>
        <begin position="78"/>
        <end position="119"/>
    </location>
</feature>